<dbReference type="Proteomes" id="UP001476798">
    <property type="component" value="Unassembled WGS sequence"/>
</dbReference>
<dbReference type="SUPFAM" id="SSF57770">
    <property type="entry name" value="Methionyl-tRNA synthetase (MetRS), Zn-domain"/>
    <property type="match status" value="1"/>
</dbReference>
<gene>
    <name evidence="8" type="primary">MARS1</name>
    <name evidence="8" type="ORF">GOODEAATRI_003575</name>
</gene>
<proteinExistence type="predicted"/>
<keyword evidence="1 8" id="KW-0436">Ligase</keyword>
<evidence type="ECO:0000259" key="7">
    <source>
        <dbReference type="Pfam" id="PF09334"/>
    </source>
</evidence>
<feature type="domain" description="Methionyl/Leucyl tRNA synthetase" evidence="7">
    <location>
        <begin position="2"/>
        <end position="68"/>
    </location>
</feature>
<evidence type="ECO:0000256" key="6">
    <source>
        <dbReference type="ARBA" id="ARBA00047364"/>
    </source>
</evidence>
<evidence type="ECO:0000256" key="2">
    <source>
        <dbReference type="ARBA" id="ARBA00022741"/>
    </source>
</evidence>
<accession>A0ABV0N7K2</accession>
<keyword evidence="5" id="KW-0030">Aminoacyl-tRNA synthetase</keyword>
<keyword evidence="3" id="KW-0067">ATP-binding</keyword>
<dbReference type="SUPFAM" id="SSF52374">
    <property type="entry name" value="Nucleotidylyl transferase"/>
    <property type="match status" value="1"/>
</dbReference>
<keyword evidence="2" id="KW-0547">Nucleotide-binding</keyword>
<organism evidence="8 9">
    <name type="scientific">Goodea atripinnis</name>
    <dbReference type="NCBI Taxonomy" id="208336"/>
    <lineage>
        <taxon>Eukaryota</taxon>
        <taxon>Metazoa</taxon>
        <taxon>Chordata</taxon>
        <taxon>Craniata</taxon>
        <taxon>Vertebrata</taxon>
        <taxon>Euteleostomi</taxon>
        <taxon>Actinopterygii</taxon>
        <taxon>Neopterygii</taxon>
        <taxon>Teleostei</taxon>
        <taxon>Neoteleostei</taxon>
        <taxon>Acanthomorphata</taxon>
        <taxon>Ovalentaria</taxon>
        <taxon>Atherinomorphae</taxon>
        <taxon>Cyprinodontiformes</taxon>
        <taxon>Goodeidae</taxon>
        <taxon>Goodea</taxon>
    </lineage>
</organism>
<feature type="non-terminal residue" evidence="8">
    <location>
        <position position="1"/>
    </location>
</feature>
<dbReference type="InterPro" id="IPR015413">
    <property type="entry name" value="Methionyl/Leucyl_tRNA_Synth"/>
</dbReference>
<protein>
    <submittedName>
        <fullName evidence="8">Methionine--tRNA ligase, cytoplasmic</fullName>
    </submittedName>
</protein>
<evidence type="ECO:0000313" key="8">
    <source>
        <dbReference type="EMBL" id="MEQ2167374.1"/>
    </source>
</evidence>
<evidence type="ECO:0000256" key="3">
    <source>
        <dbReference type="ARBA" id="ARBA00022840"/>
    </source>
</evidence>
<dbReference type="InterPro" id="IPR029038">
    <property type="entry name" value="MetRS_Zn"/>
</dbReference>
<dbReference type="InterPro" id="IPR023458">
    <property type="entry name" value="Met-tRNA_ligase_1"/>
</dbReference>
<evidence type="ECO:0000313" key="9">
    <source>
        <dbReference type="Proteomes" id="UP001476798"/>
    </source>
</evidence>
<sequence length="69" mass="8018">DIFWRLHKNGFLVEDTVEQLRCENCQRFLADRFVEGTCPHCSYPEARGDQCDKCGRLINAVELRVSLCI</sequence>
<evidence type="ECO:0000256" key="4">
    <source>
        <dbReference type="ARBA" id="ARBA00022917"/>
    </source>
</evidence>
<evidence type="ECO:0000256" key="1">
    <source>
        <dbReference type="ARBA" id="ARBA00022598"/>
    </source>
</evidence>
<reference evidence="8 9" key="1">
    <citation type="submission" date="2021-06" db="EMBL/GenBank/DDBJ databases">
        <authorList>
            <person name="Palmer J.M."/>
        </authorList>
    </citation>
    <scope>NUCLEOTIDE SEQUENCE [LARGE SCALE GENOMIC DNA]</scope>
    <source>
        <strain evidence="8 9">GA_2019</strain>
        <tissue evidence="8">Muscle</tissue>
    </source>
</reference>
<dbReference type="GO" id="GO:0016874">
    <property type="term" value="F:ligase activity"/>
    <property type="evidence" value="ECO:0007669"/>
    <property type="project" value="UniProtKB-KW"/>
</dbReference>
<comment type="catalytic activity">
    <reaction evidence="6">
        <text>tRNA(Met) + L-methionine + ATP = L-methionyl-tRNA(Met) + AMP + diphosphate</text>
        <dbReference type="Rhea" id="RHEA:13481"/>
        <dbReference type="Rhea" id="RHEA-COMP:9667"/>
        <dbReference type="Rhea" id="RHEA-COMP:9698"/>
        <dbReference type="ChEBI" id="CHEBI:30616"/>
        <dbReference type="ChEBI" id="CHEBI:33019"/>
        <dbReference type="ChEBI" id="CHEBI:57844"/>
        <dbReference type="ChEBI" id="CHEBI:78442"/>
        <dbReference type="ChEBI" id="CHEBI:78530"/>
        <dbReference type="ChEBI" id="CHEBI:456215"/>
        <dbReference type="EC" id="6.1.1.10"/>
    </reaction>
</comment>
<dbReference type="PANTHER" id="PTHR45765">
    <property type="entry name" value="METHIONINE--TRNA LIGASE"/>
    <property type="match status" value="1"/>
</dbReference>
<keyword evidence="9" id="KW-1185">Reference proteome</keyword>
<dbReference type="Gene3D" id="2.170.220.10">
    <property type="match status" value="1"/>
</dbReference>
<dbReference type="PANTHER" id="PTHR45765:SF1">
    <property type="entry name" value="METHIONINE--TRNA LIGASE, CYTOPLASMIC"/>
    <property type="match status" value="1"/>
</dbReference>
<dbReference type="Pfam" id="PF09334">
    <property type="entry name" value="tRNA-synt_1g"/>
    <property type="match status" value="1"/>
</dbReference>
<evidence type="ECO:0000256" key="5">
    <source>
        <dbReference type="ARBA" id="ARBA00023146"/>
    </source>
</evidence>
<comment type="caution">
    <text evidence="8">The sequence shown here is derived from an EMBL/GenBank/DDBJ whole genome shotgun (WGS) entry which is preliminary data.</text>
</comment>
<dbReference type="EMBL" id="JAHRIO010030126">
    <property type="protein sequence ID" value="MEQ2167374.1"/>
    <property type="molecule type" value="Genomic_DNA"/>
</dbReference>
<name>A0ABV0N7K2_9TELE</name>
<keyword evidence="4" id="KW-0648">Protein biosynthesis</keyword>